<organism evidence="1 2">
    <name type="scientific">Absidia repens</name>
    <dbReference type="NCBI Taxonomy" id="90262"/>
    <lineage>
        <taxon>Eukaryota</taxon>
        <taxon>Fungi</taxon>
        <taxon>Fungi incertae sedis</taxon>
        <taxon>Mucoromycota</taxon>
        <taxon>Mucoromycotina</taxon>
        <taxon>Mucoromycetes</taxon>
        <taxon>Mucorales</taxon>
        <taxon>Cunninghamellaceae</taxon>
        <taxon>Absidia</taxon>
    </lineage>
</organism>
<dbReference type="AlphaFoldDB" id="A0A1X2HR87"/>
<name>A0A1X2HR87_9FUNG</name>
<protein>
    <submittedName>
        <fullName evidence="1">Uncharacterized protein</fullName>
    </submittedName>
</protein>
<accession>A0A1X2HR87</accession>
<proteinExistence type="predicted"/>
<dbReference type="Proteomes" id="UP000193560">
    <property type="component" value="Unassembled WGS sequence"/>
</dbReference>
<keyword evidence="2" id="KW-1185">Reference proteome</keyword>
<gene>
    <name evidence="1" type="ORF">BCR42DRAFT_444376</name>
</gene>
<sequence>MPVLIIYKGVYFHETYGFGEVEVLHGKRQLINEILQGTAENRRYISTGVEKIGKTPTNVNGWLGLQVREDAAVLPSSSTSTSPLSSATIILRAIMENRRILFGLVSFPRMRLTMTN</sequence>
<comment type="caution">
    <text evidence="1">The sequence shown here is derived from an EMBL/GenBank/DDBJ whole genome shotgun (WGS) entry which is preliminary data.</text>
</comment>
<reference evidence="1 2" key="1">
    <citation type="submission" date="2016-07" db="EMBL/GenBank/DDBJ databases">
        <title>Pervasive Adenine N6-methylation of Active Genes in Fungi.</title>
        <authorList>
            <consortium name="DOE Joint Genome Institute"/>
            <person name="Mondo S.J."/>
            <person name="Dannebaum R.O."/>
            <person name="Kuo R.C."/>
            <person name="Labutti K."/>
            <person name="Haridas S."/>
            <person name="Kuo A."/>
            <person name="Salamov A."/>
            <person name="Ahrendt S.R."/>
            <person name="Lipzen A."/>
            <person name="Sullivan W."/>
            <person name="Andreopoulos W.B."/>
            <person name="Clum A."/>
            <person name="Lindquist E."/>
            <person name="Daum C."/>
            <person name="Ramamoorthy G.K."/>
            <person name="Gryganskyi A."/>
            <person name="Culley D."/>
            <person name="Magnuson J.K."/>
            <person name="James T.Y."/>
            <person name="O'Malley M.A."/>
            <person name="Stajich J.E."/>
            <person name="Spatafora J.W."/>
            <person name="Visel A."/>
            <person name="Grigoriev I.V."/>
        </authorList>
    </citation>
    <scope>NUCLEOTIDE SEQUENCE [LARGE SCALE GENOMIC DNA]</scope>
    <source>
        <strain evidence="1 2">NRRL 1336</strain>
    </source>
</reference>
<evidence type="ECO:0000313" key="1">
    <source>
        <dbReference type="EMBL" id="ORZ02097.1"/>
    </source>
</evidence>
<dbReference type="EMBL" id="MCGE01000054">
    <property type="protein sequence ID" value="ORZ02097.1"/>
    <property type="molecule type" value="Genomic_DNA"/>
</dbReference>
<evidence type="ECO:0000313" key="2">
    <source>
        <dbReference type="Proteomes" id="UP000193560"/>
    </source>
</evidence>